<evidence type="ECO:0000313" key="3">
    <source>
        <dbReference type="Proteomes" id="UP000593571"/>
    </source>
</evidence>
<proteinExistence type="predicted"/>
<gene>
    <name evidence="2" type="ORF">HJG63_010914</name>
</gene>
<feature type="region of interest" description="Disordered" evidence="1">
    <location>
        <begin position="1"/>
        <end position="72"/>
    </location>
</feature>
<dbReference type="Proteomes" id="UP000593571">
    <property type="component" value="Unassembled WGS sequence"/>
</dbReference>
<accession>A0A7J8HS64</accession>
<evidence type="ECO:0000313" key="2">
    <source>
        <dbReference type="EMBL" id="KAF6474745.1"/>
    </source>
</evidence>
<reference evidence="2 3" key="1">
    <citation type="journal article" date="2020" name="Nature">
        <title>Six reference-quality genomes reveal evolution of bat adaptations.</title>
        <authorList>
            <person name="Jebb D."/>
            <person name="Huang Z."/>
            <person name="Pippel M."/>
            <person name="Hughes G.M."/>
            <person name="Lavrichenko K."/>
            <person name="Devanna P."/>
            <person name="Winkler S."/>
            <person name="Jermiin L.S."/>
            <person name="Skirmuntt E.C."/>
            <person name="Katzourakis A."/>
            <person name="Burkitt-Gray L."/>
            <person name="Ray D.A."/>
            <person name="Sullivan K.A.M."/>
            <person name="Roscito J.G."/>
            <person name="Kirilenko B.M."/>
            <person name="Davalos L.M."/>
            <person name="Corthals A.P."/>
            <person name="Power M.L."/>
            <person name="Jones G."/>
            <person name="Ransome R.D."/>
            <person name="Dechmann D.K.N."/>
            <person name="Locatelli A.G."/>
            <person name="Puechmaille S.J."/>
            <person name="Fedrigo O."/>
            <person name="Jarvis E.D."/>
            <person name="Hiller M."/>
            <person name="Vernes S.C."/>
            <person name="Myers E.W."/>
            <person name="Teeling E.C."/>
        </authorList>
    </citation>
    <scope>NUCLEOTIDE SEQUENCE [LARGE SCALE GENOMIC DNA]</scope>
    <source>
        <strain evidence="2">MRouAeg1</strain>
        <tissue evidence="2">Muscle</tissue>
    </source>
</reference>
<dbReference type="EMBL" id="JACASE010000004">
    <property type="protein sequence ID" value="KAF6474745.1"/>
    <property type="molecule type" value="Genomic_DNA"/>
</dbReference>
<comment type="caution">
    <text evidence="2">The sequence shown here is derived from an EMBL/GenBank/DDBJ whole genome shotgun (WGS) entry which is preliminary data.</text>
</comment>
<protein>
    <submittedName>
        <fullName evidence="2">Uncharacterized protein</fullName>
    </submittedName>
</protein>
<dbReference type="AlphaFoldDB" id="A0A7J8HS64"/>
<keyword evidence="3" id="KW-1185">Reference proteome</keyword>
<sequence length="121" mass="13864">MWAQCNHKNPYESHARRLKKEMSDGSMHWSNVFEDGGRSENPNNAGGTLEVVKDNEMESSVEPSERTSATNTLSPIRFISTSKLQNGKRMNLCCFKPPFVVNFYSNERNLLNLLRKRGKQI</sequence>
<evidence type="ECO:0000256" key="1">
    <source>
        <dbReference type="SAM" id="MobiDB-lite"/>
    </source>
</evidence>
<name>A0A7J8HS64_ROUAE</name>
<organism evidence="2 3">
    <name type="scientific">Rousettus aegyptiacus</name>
    <name type="common">Egyptian fruit bat</name>
    <name type="synonym">Pteropus aegyptiacus</name>
    <dbReference type="NCBI Taxonomy" id="9407"/>
    <lineage>
        <taxon>Eukaryota</taxon>
        <taxon>Metazoa</taxon>
        <taxon>Chordata</taxon>
        <taxon>Craniata</taxon>
        <taxon>Vertebrata</taxon>
        <taxon>Euteleostomi</taxon>
        <taxon>Mammalia</taxon>
        <taxon>Eutheria</taxon>
        <taxon>Laurasiatheria</taxon>
        <taxon>Chiroptera</taxon>
        <taxon>Yinpterochiroptera</taxon>
        <taxon>Pteropodoidea</taxon>
        <taxon>Pteropodidae</taxon>
        <taxon>Rousettinae</taxon>
        <taxon>Rousettus</taxon>
    </lineage>
</organism>
<feature type="compositionally biased region" description="Basic and acidic residues" evidence="1">
    <location>
        <begin position="9"/>
        <end position="23"/>
    </location>
</feature>